<evidence type="ECO:0000259" key="3">
    <source>
        <dbReference type="Pfam" id="PF00534"/>
    </source>
</evidence>
<feature type="domain" description="Glycosyl transferase family 1" evidence="3">
    <location>
        <begin position="210"/>
        <end position="366"/>
    </location>
</feature>
<evidence type="ECO:0000256" key="2">
    <source>
        <dbReference type="ARBA" id="ARBA00022679"/>
    </source>
</evidence>
<dbReference type="Pfam" id="PF00534">
    <property type="entry name" value="Glycos_transf_1"/>
    <property type="match status" value="1"/>
</dbReference>
<dbReference type="Proteomes" id="UP001606302">
    <property type="component" value="Unassembled WGS sequence"/>
</dbReference>
<dbReference type="InterPro" id="IPR001296">
    <property type="entry name" value="Glyco_trans_1"/>
</dbReference>
<dbReference type="EMBL" id="JBIGHX010000002">
    <property type="protein sequence ID" value="MFG6461613.1"/>
    <property type="molecule type" value="Genomic_DNA"/>
</dbReference>
<proteinExistence type="predicted"/>
<dbReference type="SUPFAM" id="SSF53756">
    <property type="entry name" value="UDP-Glycosyltransferase/glycogen phosphorylase"/>
    <property type="match status" value="1"/>
</dbReference>
<keyword evidence="6" id="KW-1185">Reference proteome</keyword>
<accession>A0ABW7GI32</accession>
<dbReference type="RefSeq" id="WP_394510462.1">
    <property type="nucleotide sequence ID" value="NZ_JBIGHX010000002.1"/>
</dbReference>
<gene>
    <name evidence="5" type="ORF">ACG04Q_08525</name>
</gene>
<evidence type="ECO:0000313" key="6">
    <source>
        <dbReference type="Proteomes" id="UP001606302"/>
    </source>
</evidence>
<dbReference type="PANTHER" id="PTHR12526:SF510">
    <property type="entry name" value="D-INOSITOL 3-PHOSPHATE GLYCOSYLTRANSFERASE"/>
    <property type="match status" value="1"/>
</dbReference>
<comment type="caution">
    <text evidence="5">The sequence shown here is derived from an EMBL/GenBank/DDBJ whole genome shotgun (WGS) entry which is preliminary data.</text>
</comment>
<organism evidence="5 6">
    <name type="scientific">Pelomonas lactea</name>
    <dbReference type="NCBI Taxonomy" id="3299030"/>
    <lineage>
        <taxon>Bacteria</taxon>
        <taxon>Pseudomonadati</taxon>
        <taxon>Pseudomonadota</taxon>
        <taxon>Betaproteobacteria</taxon>
        <taxon>Burkholderiales</taxon>
        <taxon>Sphaerotilaceae</taxon>
        <taxon>Roseateles</taxon>
    </lineage>
</organism>
<dbReference type="Gene3D" id="3.40.50.2000">
    <property type="entry name" value="Glycogen Phosphorylase B"/>
    <property type="match status" value="2"/>
</dbReference>
<reference evidence="5 6" key="1">
    <citation type="submission" date="2024-08" db="EMBL/GenBank/DDBJ databases">
        <authorList>
            <person name="Lu H."/>
        </authorList>
    </citation>
    <scope>NUCLEOTIDE SEQUENCE [LARGE SCALE GENOMIC DNA]</scope>
    <source>
        <strain evidence="5 6">DXS20W</strain>
    </source>
</reference>
<dbReference type="PANTHER" id="PTHR12526">
    <property type="entry name" value="GLYCOSYLTRANSFERASE"/>
    <property type="match status" value="1"/>
</dbReference>
<sequence>MTLPKLLTFSSLYPSSARPQHGLFVAARLRELRARHGFDAQVLAPVPWFPFTSASFGEYAAWARTPEAEDWQGQPVAHPRYLMLPKIGMHRQPDAMARAAAAWIARSGCQFDVIDAHYFYPDGVAAAMLARRFGKPLVITARGSDLNLIGRDERARRRMLDACAQAQACVGVSQALVDVLSGWGVPPDKLHVIRNGVDLARFAVQDAAAARARLGLPLDAPVVLSVGNLFELKGHALLIDAVARLTQAWPTLQLVIAGEGPERERLQQLMHQHGLQARVRLLGAVPNADLPHWYGAADLFALPSSREGLPNVMLEALACGTPVVATAVGGIPEVLGGQPDAGLLLDERSPAALARAIDAVLRRPADASAPRRVAEAYSWEQSTARLAALMRSMTEKVNHA</sequence>
<protein>
    <submittedName>
        <fullName evidence="5">Glycosyltransferase family 4 protein</fullName>
    </submittedName>
</protein>
<keyword evidence="1" id="KW-0328">Glycosyltransferase</keyword>
<feature type="domain" description="Glycosyltransferase subfamily 4-like N-terminal" evidence="4">
    <location>
        <begin position="70"/>
        <end position="201"/>
    </location>
</feature>
<dbReference type="CDD" id="cd03798">
    <property type="entry name" value="GT4_WlbH-like"/>
    <property type="match status" value="1"/>
</dbReference>
<evidence type="ECO:0000259" key="4">
    <source>
        <dbReference type="Pfam" id="PF13439"/>
    </source>
</evidence>
<dbReference type="InterPro" id="IPR028098">
    <property type="entry name" value="Glyco_trans_4-like_N"/>
</dbReference>
<name>A0ABW7GI32_9BURK</name>
<evidence type="ECO:0000256" key="1">
    <source>
        <dbReference type="ARBA" id="ARBA00022676"/>
    </source>
</evidence>
<keyword evidence="2" id="KW-0808">Transferase</keyword>
<evidence type="ECO:0000313" key="5">
    <source>
        <dbReference type="EMBL" id="MFG6461613.1"/>
    </source>
</evidence>
<dbReference type="Pfam" id="PF13439">
    <property type="entry name" value="Glyco_transf_4"/>
    <property type="match status" value="1"/>
</dbReference>